<keyword evidence="1" id="KW-1133">Transmembrane helix</keyword>
<evidence type="ECO:0000256" key="1">
    <source>
        <dbReference type="SAM" id="Phobius"/>
    </source>
</evidence>
<feature type="transmembrane region" description="Helical" evidence="1">
    <location>
        <begin position="118"/>
        <end position="144"/>
    </location>
</feature>
<dbReference type="EMBL" id="CAKLCB010000246">
    <property type="protein sequence ID" value="CAH0517582.1"/>
    <property type="molecule type" value="Genomic_DNA"/>
</dbReference>
<keyword evidence="1" id="KW-0812">Transmembrane</keyword>
<name>A0ABN8CXB0_9STRA</name>
<evidence type="ECO:0000313" key="3">
    <source>
        <dbReference type="Proteomes" id="UP001158986"/>
    </source>
</evidence>
<protein>
    <submittedName>
        <fullName evidence="2">Uncharacterized protein</fullName>
    </submittedName>
</protein>
<sequence>MNYNRYLLPARTHTTSKLPRFTSKLLEDHFQALIEKVDAFNLMWKRTVGHAGLVLVGHKTFLLFQLLTDSASTARLTRSLALKSLSYCSILCMRDYIQIGCSQRFRLSLFFSSSYALMWLYFSVFLHLSLSAIEVSPLCIIYYLNSLVVL</sequence>
<comment type="caution">
    <text evidence="2">The sequence shown here is derived from an EMBL/GenBank/DDBJ whole genome shotgun (WGS) entry which is preliminary data.</text>
</comment>
<reference evidence="2 3" key="1">
    <citation type="submission" date="2021-11" db="EMBL/GenBank/DDBJ databases">
        <authorList>
            <person name="Islam A."/>
            <person name="Islam S."/>
            <person name="Flora M.S."/>
            <person name="Rahman M."/>
            <person name="Ziaur R.M."/>
            <person name="Epstein J.H."/>
            <person name="Hassan M."/>
            <person name="Klassen M."/>
            <person name="Woodard K."/>
            <person name="Webb A."/>
            <person name="Webby R.J."/>
            <person name="El Zowalaty M.E."/>
        </authorList>
    </citation>
    <scope>NUCLEOTIDE SEQUENCE [LARGE SCALE GENOMIC DNA]</scope>
    <source>
        <strain evidence="2">Pbs1</strain>
    </source>
</reference>
<gene>
    <name evidence="2" type="ORF">PBS001_LOCUS4179</name>
</gene>
<accession>A0ABN8CXB0</accession>
<proteinExistence type="predicted"/>
<keyword evidence="1" id="KW-0472">Membrane</keyword>
<evidence type="ECO:0000313" key="2">
    <source>
        <dbReference type="EMBL" id="CAH0517582.1"/>
    </source>
</evidence>
<organism evidence="2 3">
    <name type="scientific">Peronospora belbahrii</name>
    <dbReference type="NCBI Taxonomy" id="622444"/>
    <lineage>
        <taxon>Eukaryota</taxon>
        <taxon>Sar</taxon>
        <taxon>Stramenopiles</taxon>
        <taxon>Oomycota</taxon>
        <taxon>Peronosporomycetes</taxon>
        <taxon>Peronosporales</taxon>
        <taxon>Peronosporaceae</taxon>
        <taxon>Peronospora</taxon>
    </lineage>
</organism>
<dbReference type="Proteomes" id="UP001158986">
    <property type="component" value="Unassembled WGS sequence"/>
</dbReference>
<keyword evidence="3" id="KW-1185">Reference proteome</keyword>